<keyword evidence="5" id="KW-0539">Nucleus</keyword>
<dbReference type="Pfam" id="PF04082">
    <property type="entry name" value="Fungal_trans"/>
    <property type="match status" value="1"/>
</dbReference>
<evidence type="ECO:0000256" key="6">
    <source>
        <dbReference type="SAM" id="Phobius"/>
    </source>
</evidence>
<accession>A0ABP0B2X3</accession>
<evidence type="ECO:0000256" key="1">
    <source>
        <dbReference type="ARBA" id="ARBA00022833"/>
    </source>
</evidence>
<dbReference type="EMBL" id="CAWUHD010000012">
    <property type="protein sequence ID" value="CAK7213866.1"/>
    <property type="molecule type" value="Genomic_DNA"/>
</dbReference>
<dbReference type="InterPro" id="IPR051439">
    <property type="entry name" value="XlnR/Xlr1"/>
</dbReference>
<keyword evidence="3" id="KW-0238">DNA-binding</keyword>
<evidence type="ECO:0000313" key="9">
    <source>
        <dbReference type="Proteomes" id="UP001642482"/>
    </source>
</evidence>
<keyword evidence="1" id="KW-0862">Zinc</keyword>
<evidence type="ECO:0000256" key="5">
    <source>
        <dbReference type="ARBA" id="ARBA00023242"/>
    </source>
</evidence>
<evidence type="ECO:0000313" key="8">
    <source>
        <dbReference type="EMBL" id="CAK7213866.1"/>
    </source>
</evidence>
<evidence type="ECO:0000256" key="4">
    <source>
        <dbReference type="ARBA" id="ARBA00023163"/>
    </source>
</evidence>
<evidence type="ECO:0000256" key="3">
    <source>
        <dbReference type="ARBA" id="ARBA00023125"/>
    </source>
</evidence>
<comment type="caution">
    <text evidence="8">The sequence shown here is derived from an EMBL/GenBank/DDBJ whole genome shotgun (WGS) entry which is preliminary data.</text>
</comment>
<keyword evidence="4" id="KW-0804">Transcription</keyword>
<dbReference type="CDD" id="cd12148">
    <property type="entry name" value="fungal_TF_MHR"/>
    <property type="match status" value="1"/>
</dbReference>
<dbReference type="PANTHER" id="PTHR47663">
    <property type="entry name" value="XYLANOLYTIC TRANSCRIPTIONAL ACTIVATOR XLNR-RELATED"/>
    <property type="match status" value="1"/>
</dbReference>
<keyword evidence="6" id="KW-0472">Membrane</keyword>
<gene>
    <name evidence="8" type="ORF">SEUCBS140593_001990</name>
</gene>
<keyword evidence="9" id="KW-1185">Reference proteome</keyword>
<evidence type="ECO:0000256" key="2">
    <source>
        <dbReference type="ARBA" id="ARBA00023015"/>
    </source>
</evidence>
<organism evidence="8 9">
    <name type="scientific">Sporothrix eucalyptigena</name>
    <dbReference type="NCBI Taxonomy" id="1812306"/>
    <lineage>
        <taxon>Eukaryota</taxon>
        <taxon>Fungi</taxon>
        <taxon>Dikarya</taxon>
        <taxon>Ascomycota</taxon>
        <taxon>Pezizomycotina</taxon>
        <taxon>Sordariomycetes</taxon>
        <taxon>Sordariomycetidae</taxon>
        <taxon>Ophiostomatales</taxon>
        <taxon>Ophiostomataceae</taxon>
        <taxon>Sporothrix</taxon>
    </lineage>
</organism>
<protein>
    <recommendedName>
        <fullName evidence="7">Xylanolytic transcriptional activator regulatory domain-containing protein</fullName>
    </recommendedName>
</protein>
<keyword evidence="6" id="KW-1133">Transmembrane helix</keyword>
<feature type="domain" description="Xylanolytic transcriptional activator regulatory" evidence="7">
    <location>
        <begin position="96"/>
        <end position="290"/>
    </location>
</feature>
<dbReference type="InterPro" id="IPR007219">
    <property type="entry name" value="XnlR_reg_dom"/>
</dbReference>
<proteinExistence type="predicted"/>
<reference evidence="8 9" key="1">
    <citation type="submission" date="2024-01" db="EMBL/GenBank/DDBJ databases">
        <authorList>
            <person name="Allen C."/>
            <person name="Tagirdzhanova G."/>
        </authorList>
    </citation>
    <scope>NUCLEOTIDE SEQUENCE [LARGE SCALE GENOMIC DNA]</scope>
</reference>
<feature type="transmembrane region" description="Helical" evidence="6">
    <location>
        <begin position="460"/>
        <end position="480"/>
    </location>
</feature>
<dbReference type="Proteomes" id="UP001642482">
    <property type="component" value="Unassembled WGS sequence"/>
</dbReference>
<evidence type="ECO:0000259" key="7">
    <source>
        <dbReference type="Pfam" id="PF04082"/>
    </source>
</evidence>
<keyword evidence="6" id="KW-0812">Transmembrane</keyword>
<name>A0ABP0B2X3_9PEZI</name>
<keyword evidence="2" id="KW-0805">Transcription regulation</keyword>
<dbReference type="PANTHER" id="PTHR47663:SF1">
    <property type="entry name" value="XYLANOLYTIC TRANSCRIPTIONAL ACTIVATOR XLNR-RELATED"/>
    <property type="match status" value="1"/>
</dbReference>
<sequence>MRDTGKFGASIPSKDVDNVQNSALYADLNGHFLSPGGSHQQFTPLPQSIQLPDPSPLKYPVLQKLQTYGVGDAHHHGQSSRQTRICSNDDACLLLENFFSSPDQIPHGTILRRVSLLRTEGYRECSPGLLLAILCLSCYMPTVTGEPPLAHLGYGERTRLCNSLHAAALELLESVYLCKTEATFDDALATYILCSVATSDDENHKYLPHRMVCFNFLTKQLQLNIVPEGISAEEKEERRRLWWAAYIVDKHSSFSFNLRPTLAEAECRFIHRPCCDDVWQSDDDLLEDEPDRVQGLGYEVHSLDWFGVFVPLAAILSDLLEYHYLRQHPSLGSRIDLLNTLRATIEQNMAVFSKSVRELHDRTRKNYRMENLVGVSVMVWDAGELRDLDKEFPSEPKLLLYAWHMLHCMYTILYGKLDPVDIFEDTEWLLSNDFLIAAEHADKCTKVTAQILRLDPKLHGFYRLFGTYFLHSSFIFLILARKLRQSADDYILNSCRTYLRTLEAFAATVNIKYQKTFARVLQDTISKCVEAQNQQKLQPDAAESAASADDWLDPEILNYRWTAGHGGLWNGEMGRQSEPKKRNI</sequence>